<feature type="region of interest" description="Disordered" evidence="1">
    <location>
        <begin position="136"/>
        <end position="169"/>
    </location>
</feature>
<gene>
    <name evidence="2" type="ORF">J8F10_20520</name>
</gene>
<dbReference type="Proteomes" id="UP000676565">
    <property type="component" value="Unassembled WGS sequence"/>
</dbReference>
<evidence type="ECO:0000256" key="1">
    <source>
        <dbReference type="SAM" id="MobiDB-lite"/>
    </source>
</evidence>
<dbReference type="RefSeq" id="WP_210656897.1">
    <property type="nucleotide sequence ID" value="NZ_JAGKQQ010000001.1"/>
</dbReference>
<evidence type="ECO:0000313" key="2">
    <source>
        <dbReference type="EMBL" id="MBP3957641.1"/>
    </source>
</evidence>
<dbReference type="EMBL" id="JAGKQQ010000001">
    <property type="protein sequence ID" value="MBP3957641.1"/>
    <property type="molecule type" value="Genomic_DNA"/>
</dbReference>
<organism evidence="2 3">
    <name type="scientific">Gemmata palustris</name>
    <dbReference type="NCBI Taxonomy" id="2822762"/>
    <lineage>
        <taxon>Bacteria</taxon>
        <taxon>Pseudomonadati</taxon>
        <taxon>Planctomycetota</taxon>
        <taxon>Planctomycetia</taxon>
        <taxon>Gemmatales</taxon>
        <taxon>Gemmataceae</taxon>
        <taxon>Gemmata</taxon>
    </lineage>
</organism>
<proteinExistence type="predicted"/>
<reference evidence="2 3" key="1">
    <citation type="submission" date="2021-04" db="EMBL/GenBank/DDBJ databases">
        <authorList>
            <person name="Ivanova A."/>
        </authorList>
    </citation>
    <scope>NUCLEOTIDE SEQUENCE [LARGE SCALE GENOMIC DNA]</scope>
    <source>
        <strain evidence="2 3">G18</strain>
    </source>
</reference>
<evidence type="ECO:0000313" key="3">
    <source>
        <dbReference type="Proteomes" id="UP000676565"/>
    </source>
</evidence>
<keyword evidence="3" id="KW-1185">Reference proteome</keyword>
<sequence>MADKLTQQILDALSRGAAEPIGLPLFAGKTESGLFPNASSAKPVAQKCLADELVRVVGTDAKSKTPRDLYGLTEKGWEFLLAAVNPKQVLEDFVRVLEARQGEIGELLSTARRMADNLQGLKDAVARVLPSVTVAKIQEPNPPAPFPRKEGGAEPNTEEPARSSVLSPSPFRGGVGEGLLPEAVAVLETSATALAPAVLAYLADRSGPTDCPLPELFRALALTDALTIGAFHDCLRQLCADEAISLPAWTGPLYALPEPQYALLIGHGIAYYASLRS</sequence>
<name>A0ABS5BVF1_9BACT</name>
<accession>A0ABS5BVF1</accession>
<comment type="caution">
    <text evidence="2">The sequence shown here is derived from an EMBL/GenBank/DDBJ whole genome shotgun (WGS) entry which is preliminary data.</text>
</comment>
<protein>
    <submittedName>
        <fullName evidence="2">Uncharacterized protein</fullName>
    </submittedName>
</protein>